<gene>
    <name evidence="2" type="ORF">NWE73_15565</name>
</gene>
<reference evidence="2" key="1">
    <citation type="submission" date="2022-08" db="EMBL/GenBank/DDBJ databases">
        <title>Novel Bdellovibrio Species Isolated from Svalbard: Designation Bdellovibrio svalbardensis.</title>
        <authorList>
            <person name="Mitchell R.J."/>
            <person name="Choi S.Y."/>
        </authorList>
    </citation>
    <scope>NUCLEOTIDE SEQUENCE</scope>
    <source>
        <strain evidence="2">PAP01</strain>
    </source>
</reference>
<dbReference type="EMBL" id="JANRMI010000004">
    <property type="protein sequence ID" value="MDG0817799.1"/>
    <property type="molecule type" value="Genomic_DNA"/>
</dbReference>
<dbReference type="RefSeq" id="WP_277579270.1">
    <property type="nucleotide sequence ID" value="NZ_JANRMI010000004.1"/>
</dbReference>
<dbReference type="SMART" id="SM01321">
    <property type="entry name" value="Y1_Tnp"/>
    <property type="match status" value="1"/>
</dbReference>
<dbReference type="InterPro" id="IPR002686">
    <property type="entry name" value="Transposase_17"/>
</dbReference>
<sequence>MNQASFRTKDIAMEDPRLKAASAFGGILFRKARYRTHRPLCTKRSIHLVLRSSQTTGKRSFQSSENWKRIEKLCFEFAARHRIQIQHYANGGNHLHLVIKLKRKLAYASFIRALTGAIALKVTGANRNQANKTRFWDFRPFTTLVERSTKYSIAKDYVTLNFLENLKVIPAVRARLKGIRAQASALNTS</sequence>
<name>A0ABT6DLN9_9BACT</name>
<dbReference type="Proteomes" id="UP001152321">
    <property type="component" value="Unassembled WGS sequence"/>
</dbReference>
<dbReference type="Pfam" id="PF01797">
    <property type="entry name" value="Y1_Tnp"/>
    <property type="match status" value="1"/>
</dbReference>
<evidence type="ECO:0000313" key="2">
    <source>
        <dbReference type="EMBL" id="MDG0817799.1"/>
    </source>
</evidence>
<dbReference type="SUPFAM" id="SSF143422">
    <property type="entry name" value="Transposase IS200-like"/>
    <property type="match status" value="1"/>
</dbReference>
<comment type="caution">
    <text evidence="2">The sequence shown here is derived from an EMBL/GenBank/DDBJ whole genome shotgun (WGS) entry which is preliminary data.</text>
</comment>
<keyword evidence="3" id="KW-1185">Reference proteome</keyword>
<accession>A0ABT6DLN9</accession>
<protein>
    <submittedName>
        <fullName evidence="2">Transposase</fullName>
    </submittedName>
</protein>
<proteinExistence type="predicted"/>
<dbReference type="Gene3D" id="3.30.70.1290">
    <property type="entry name" value="Transposase IS200-like"/>
    <property type="match status" value="1"/>
</dbReference>
<dbReference type="InterPro" id="IPR036515">
    <property type="entry name" value="Transposase_17_sf"/>
</dbReference>
<evidence type="ECO:0000259" key="1">
    <source>
        <dbReference type="SMART" id="SM01321"/>
    </source>
</evidence>
<feature type="domain" description="Transposase IS200-like" evidence="1">
    <location>
        <begin position="41"/>
        <end position="161"/>
    </location>
</feature>
<organism evidence="2 3">
    <name type="scientific">Bdellovibrio svalbardensis</name>
    <dbReference type="NCBI Taxonomy" id="2972972"/>
    <lineage>
        <taxon>Bacteria</taxon>
        <taxon>Pseudomonadati</taxon>
        <taxon>Bdellovibrionota</taxon>
        <taxon>Bdellovibrionia</taxon>
        <taxon>Bdellovibrionales</taxon>
        <taxon>Pseudobdellovibrionaceae</taxon>
        <taxon>Bdellovibrio</taxon>
    </lineage>
</organism>
<evidence type="ECO:0000313" key="3">
    <source>
        <dbReference type="Proteomes" id="UP001152321"/>
    </source>
</evidence>